<dbReference type="Proteomes" id="UP000317998">
    <property type="component" value="Unassembled WGS sequence"/>
</dbReference>
<dbReference type="Gene3D" id="2.70.98.10">
    <property type="match status" value="1"/>
</dbReference>
<dbReference type="InterPro" id="IPR011013">
    <property type="entry name" value="Gal_mutarotase_sf_dom"/>
</dbReference>
<keyword evidence="2" id="KW-1185">Reference proteome</keyword>
<evidence type="ECO:0000313" key="1">
    <source>
        <dbReference type="EMBL" id="TQL48856.1"/>
    </source>
</evidence>
<gene>
    <name evidence="1" type="ORF">FB562_1962</name>
</gene>
<evidence type="ECO:0008006" key="3">
    <source>
        <dbReference type="Google" id="ProtNLM"/>
    </source>
</evidence>
<dbReference type="GO" id="GO:0003824">
    <property type="term" value="F:catalytic activity"/>
    <property type="evidence" value="ECO:0007669"/>
    <property type="project" value="InterPro"/>
</dbReference>
<dbReference type="EMBL" id="VFOM01000001">
    <property type="protein sequence ID" value="TQL48856.1"/>
    <property type="molecule type" value="Genomic_DNA"/>
</dbReference>
<proteinExistence type="predicted"/>
<dbReference type="AlphaFoldDB" id="A0A542YL90"/>
<dbReference type="GO" id="GO:0030246">
    <property type="term" value="F:carbohydrate binding"/>
    <property type="evidence" value="ECO:0007669"/>
    <property type="project" value="InterPro"/>
</dbReference>
<dbReference type="SUPFAM" id="SSF74650">
    <property type="entry name" value="Galactose mutarotase-like"/>
    <property type="match status" value="1"/>
</dbReference>
<dbReference type="OrthoDB" id="2528227at2"/>
<dbReference type="RefSeq" id="WP_141880921.1">
    <property type="nucleotide sequence ID" value="NZ_VFOM01000001.1"/>
</dbReference>
<name>A0A542YL90_9MICO</name>
<sequence length="310" mass="32573">MTVLGFTLVNGLLAVECHPAHGFVISTIRRNGDGTNLLWMPEGASLGPLSGEIGPSGIASIATFDGGILAGGWFTMFPTAGLPGDDQTRWMHGEAARLPWEVQTATSTSLACVVLTRHFIVRREVALTSNEVRVTTTATNTSGETQAVTFGEHPCFSRSLYSGGQLELRAISATSTSTADIANSTLRPENAFEWPNAPRTDGGVLDLAAIPVDADGRHDHVGLTIPDGAAAIRDNNGNGIELSWGASKLPHALLWQHFRPEGSPWANGDVFAVEPSSAPGRTFSESAAAGGVTTVDAEASVSWWTSLRVG</sequence>
<dbReference type="InterPro" id="IPR014718">
    <property type="entry name" value="GH-type_carb-bd"/>
</dbReference>
<comment type="caution">
    <text evidence="1">The sequence shown here is derived from an EMBL/GenBank/DDBJ whole genome shotgun (WGS) entry which is preliminary data.</text>
</comment>
<protein>
    <recommendedName>
        <fullName evidence="3">Galactose mutarotase-like enzyme</fullName>
    </recommendedName>
</protein>
<organism evidence="1 2">
    <name type="scientific">Homoserinimonas aerilata</name>
    <dbReference type="NCBI Taxonomy" id="1162970"/>
    <lineage>
        <taxon>Bacteria</taxon>
        <taxon>Bacillati</taxon>
        <taxon>Actinomycetota</taxon>
        <taxon>Actinomycetes</taxon>
        <taxon>Micrococcales</taxon>
        <taxon>Microbacteriaceae</taxon>
        <taxon>Homoserinimonas</taxon>
    </lineage>
</organism>
<dbReference type="GO" id="GO:0005975">
    <property type="term" value="P:carbohydrate metabolic process"/>
    <property type="evidence" value="ECO:0007669"/>
    <property type="project" value="InterPro"/>
</dbReference>
<accession>A0A542YL90</accession>
<evidence type="ECO:0000313" key="2">
    <source>
        <dbReference type="Proteomes" id="UP000317998"/>
    </source>
</evidence>
<reference evidence="1 2" key="1">
    <citation type="submission" date="2019-06" db="EMBL/GenBank/DDBJ databases">
        <title>Sequencing the genomes of 1000 actinobacteria strains.</title>
        <authorList>
            <person name="Klenk H.-P."/>
        </authorList>
    </citation>
    <scope>NUCLEOTIDE SEQUENCE [LARGE SCALE GENOMIC DNA]</scope>
    <source>
        <strain evidence="1 2">DSM 26477</strain>
    </source>
</reference>